<dbReference type="Proteomes" id="UP000006852">
    <property type="component" value="Chromosome"/>
</dbReference>
<evidence type="ECO:0000313" key="3">
    <source>
        <dbReference type="Proteomes" id="UP000006852"/>
    </source>
</evidence>
<dbReference type="AlphaFoldDB" id="F2NSG6"/>
<dbReference type="InterPro" id="IPR027417">
    <property type="entry name" value="P-loop_NTPase"/>
</dbReference>
<reference evidence="2 3" key="1">
    <citation type="journal article" date="2011" name="Stand. Genomic Sci.">
        <title>Complete genome sequence of Treponema succinifaciens type strain (6091).</title>
        <authorList>
            <person name="Han C."/>
            <person name="Gronow S."/>
            <person name="Teshima H."/>
            <person name="Lapidus A."/>
            <person name="Nolan M."/>
            <person name="Lucas S."/>
            <person name="Hammon N."/>
            <person name="Deshpande S."/>
            <person name="Cheng J.F."/>
            <person name="Zeytun A."/>
            <person name="Tapia R."/>
            <person name="Goodwin L."/>
            <person name="Pitluck S."/>
            <person name="Liolios K."/>
            <person name="Pagani I."/>
            <person name="Ivanova N."/>
            <person name="Mavromatis K."/>
            <person name="Mikhailova N."/>
            <person name="Huntemann M."/>
            <person name="Pati A."/>
            <person name="Chen A."/>
            <person name="Palaniappan K."/>
            <person name="Land M."/>
            <person name="Hauser L."/>
            <person name="Brambilla E.M."/>
            <person name="Rohde M."/>
            <person name="Goker M."/>
            <person name="Woyke T."/>
            <person name="Bristow J."/>
            <person name="Eisen J.A."/>
            <person name="Markowitz V."/>
            <person name="Hugenholtz P."/>
            <person name="Kyrpides N.C."/>
            <person name="Klenk H.P."/>
            <person name="Detter J.C."/>
        </authorList>
    </citation>
    <scope>NUCLEOTIDE SEQUENCE [LARGE SCALE GENOMIC DNA]</scope>
    <source>
        <strain evidence="3">ATCC 33096 / DSM 2489 / 6091</strain>
    </source>
</reference>
<dbReference type="PANTHER" id="PTHR13696:SF52">
    <property type="entry name" value="PARA FAMILY PROTEIN CT_582"/>
    <property type="match status" value="1"/>
</dbReference>
<proteinExistence type="predicted"/>
<dbReference type="OrthoDB" id="361859at2"/>
<reference evidence="3" key="2">
    <citation type="submission" date="2011-04" db="EMBL/GenBank/DDBJ databases">
        <title>The complete genome of chromosome of Treponema succinifaciens DSM 2489.</title>
        <authorList>
            <person name="Lucas S."/>
            <person name="Copeland A."/>
            <person name="Lapidus A."/>
            <person name="Bruce D."/>
            <person name="Goodwin L."/>
            <person name="Pitluck S."/>
            <person name="Peters L."/>
            <person name="Kyrpides N."/>
            <person name="Mavromatis K."/>
            <person name="Ivanova N."/>
            <person name="Ovchinnikova G."/>
            <person name="Teshima H."/>
            <person name="Detter J.C."/>
            <person name="Tapia R."/>
            <person name="Han C."/>
            <person name="Land M."/>
            <person name="Hauser L."/>
            <person name="Markowitz V."/>
            <person name="Cheng J.-F."/>
            <person name="Hugenholtz P."/>
            <person name="Woyke T."/>
            <person name="Wu D."/>
            <person name="Gronow S."/>
            <person name="Wellnitz S."/>
            <person name="Brambilla E."/>
            <person name="Klenk H.-P."/>
            <person name="Eisen J.A."/>
        </authorList>
    </citation>
    <scope>NUCLEOTIDE SEQUENCE [LARGE SCALE GENOMIC DNA]</scope>
    <source>
        <strain evidence="3">ATCC 33096 / DSM 2489 / 6091</strain>
    </source>
</reference>
<dbReference type="GeneID" id="302998859"/>
<gene>
    <name evidence="2" type="ordered locus">Tresu_1710</name>
</gene>
<sequence length="257" mass="29003">MVITYSSMKGGVGKTTDSILTATNLAARGFKVLYFDLDPNNSGTMYFTAGIENIAETIERCNVFESLSHNSIENYAVKSRVKNIDIIPSHLNIYKLRGIGYNELQKTLRGNGYDYVIIDTAPTYDNIVINALIAADIILTPLEFTSFNLTTTKFLQRQIYDDCPQQADKWYLLYSHWQEKVAMFPTSTQSQFVQVFESEFQNILDVHIPQTSSADKYVQTNEKISTKSRLVGARRLATEINKLVNMLAEGSGEVDTF</sequence>
<dbReference type="CDD" id="cd02042">
    <property type="entry name" value="ParAB_family"/>
    <property type="match status" value="1"/>
</dbReference>
<feature type="domain" description="AAA" evidence="1">
    <location>
        <begin position="2"/>
        <end position="154"/>
    </location>
</feature>
<dbReference type="STRING" id="869209.Tresu_1710"/>
<dbReference type="InterPro" id="IPR025669">
    <property type="entry name" value="AAA_dom"/>
</dbReference>
<dbReference type="KEGG" id="tsu:Tresu_1710"/>
<organism evidence="2 3">
    <name type="scientific">Treponema succinifaciens (strain ATCC 33096 / DSM 2489 / 6091)</name>
    <dbReference type="NCBI Taxonomy" id="869209"/>
    <lineage>
        <taxon>Bacteria</taxon>
        <taxon>Pseudomonadati</taxon>
        <taxon>Spirochaetota</taxon>
        <taxon>Spirochaetia</taxon>
        <taxon>Spirochaetales</taxon>
        <taxon>Treponemataceae</taxon>
        <taxon>Treponema</taxon>
    </lineage>
</organism>
<dbReference type="InterPro" id="IPR050678">
    <property type="entry name" value="DNA_Partitioning_ATPase"/>
</dbReference>
<dbReference type="Gene3D" id="3.40.50.300">
    <property type="entry name" value="P-loop containing nucleotide triphosphate hydrolases"/>
    <property type="match status" value="1"/>
</dbReference>
<dbReference type="PANTHER" id="PTHR13696">
    <property type="entry name" value="P-LOOP CONTAINING NUCLEOSIDE TRIPHOSPHATE HYDROLASE"/>
    <property type="match status" value="1"/>
</dbReference>
<evidence type="ECO:0000313" key="2">
    <source>
        <dbReference type="EMBL" id="AEB14602.1"/>
    </source>
</evidence>
<dbReference type="HOGENOM" id="CLU_037612_4_0_12"/>
<keyword evidence="3" id="KW-1185">Reference proteome</keyword>
<dbReference type="SUPFAM" id="SSF52540">
    <property type="entry name" value="P-loop containing nucleoside triphosphate hydrolases"/>
    <property type="match status" value="1"/>
</dbReference>
<dbReference type="Pfam" id="PF13614">
    <property type="entry name" value="AAA_31"/>
    <property type="match status" value="1"/>
</dbReference>
<evidence type="ECO:0000259" key="1">
    <source>
        <dbReference type="Pfam" id="PF13614"/>
    </source>
</evidence>
<accession>F2NSG6</accession>
<protein>
    <submittedName>
        <fullName evidence="2">Cobyrinic acid ac-diamide synthase</fullName>
    </submittedName>
</protein>
<dbReference type="eggNOG" id="COG1192">
    <property type="taxonomic scope" value="Bacteria"/>
</dbReference>
<name>F2NSG6_TRES6</name>
<dbReference type="EMBL" id="CP002631">
    <property type="protein sequence ID" value="AEB14602.1"/>
    <property type="molecule type" value="Genomic_DNA"/>
</dbReference>
<dbReference type="RefSeq" id="WP_013701883.1">
    <property type="nucleotide sequence ID" value="NC_015385.1"/>
</dbReference>